<dbReference type="VEuPathDB" id="FungiDB:ASPACDRAFT_52278"/>
<evidence type="ECO:0000256" key="4">
    <source>
        <dbReference type="ARBA" id="ARBA00023136"/>
    </source>
</evidence>
<dbReference type="Pfam" id="PF04479">
    <property type="entry name" value="RTA1"/>
    <property type="match status" value="1"/>
</dbReference>
<dbReference type="GO" id="GO:0016020">
    <property type="term" value="C:membrane"/>
    <property type="evidence" value="ECO:0007669"/>
    <property type="project" value="UniProtKB-SubCell"/>
</dbReference>
<sequence length="267" mass="29770">MVDSTNIYGFDPSVAAAVVAALLFGSSSLLHCYQTWKYRARFFLVFIVGAIMMTIGYITRIISAQSPGELTPYIIQYICILLPPSLYAASIYMLYGRIVLLVHRPALSIIAPTKVTKIFVLGDTLSFLTQLGGGSMMCSTSTAQTGQKVLIVGLIIQLLSFGLFFLTAVIFEMRLRKLMLFRRRTHWRTLLYFCFVAAALIILRCVYRVIEAAQGSGGFLATHEAYIYCFDAMPMFVVQAVFHLCPPGKALRSSEGENDYGEMEELK</sequence>
<reference evidence="7" key="1">
    <citation type="journal article" date="2017" name="Genome Biol.">
        <title>Comparative genomics reveals high biological diversity and specific adaptations in the industrially and medically important fungal genus Aspergillus.</title>
        <authorList>
            <person name="de Vries R.P."/>
            <person name="Riley R."/>
            <person name="Wiebenga A."/>
            <person name="Aguilar-Osorio G."/>
            <person name="Amillis S."/>
            <person name="Uchima C.A."/>
            <person name="Anderluh G."/>
            <person name="Asadollahi M."/>
            <person name="Askin M."/>
            <person name="Barry K."/>
            <person name="Battaglia E."/>
            <person name="Bayram O."/>
            <person name="Benocci T."/>
            <person name="Braus-Stromeyer S.A."/>
            <person name="Caldana C."/>
            <person name="Canovas D."/>
            <person name="Cerqueira G.C."/>
            <person name="Chen F."/>
            <person name="Chen W."/>
            <person name="Choi C."/>
            <person name="Clum A."/>
            <person name="Dos Santos R.A."/>
            <person name="Damasio A.R."/>
            <person name="Diallinas G."/>
            <person name="Emri T."/>
            <person name="Fekete E."/>
            <person name="Flipphi M."/>
            <person name="Freyberg S."/>
            <person name="Gallo A."/>
            <person name="Gournas C."/>
            <person name="Habgood R."/>
            <person name="Hainaut M."/>
            <person name="Harispe M.L."/>
            <person name="Henrissat B."/>
            <person name="Hilden K.S."/>
            <person name="Hope R."/>
            <person name="Hossain A."/>
            <person name="Karabika E."/>
            <person name="Karaffa L."/>
            <person name="Karanyi Z."/>
            <person name="Krasevec N."/>
            <person name="Kuo A."/>
            <person name="Kusch H."/>
            <person name="LaButti K."/>
            <person name="Lagendijk E.L."/>
            <person name="Lapidus A."/>
            <person name="Levasseur A."/>
            <person name="Lindquist E."/>
            <person name="Lipzen A."/>
            <person name="Logrieco A.F."/>
            <person name="MacCabe A."/>
            <person name="Maekelae M.R."/>
            <person name="Malavazi I."/>
            <person name="Melin P."/>
            <person name="Meyer V."/>
            <person name="Mielnichuk N."/>
            <person name="Miskei M."/>
            <person name="Molnar A.P."/>
            <person name="Mule G."/>
            <person name="Ngan C.Y."/>
            <person name="Orejas M."/>
            <person name="Orosz E."/>
            <person name="Ouedraogo J.P."/>
            <person name="Overkamp K.M."/>
            <person name="Park H.-S."/>
            <person name="Perrone G."/>
            <person name="Piumi F."/>
            <person name="Punt P.J."/>
            <person name="Ram A.F."/>
            <person name="Ramon A."/>
            <person name="Rauscher S."/>
            <person name="Record E."/>
            <person name="Riano-Pachon D.M."/>
            <person name="Robert V."/>
            <person name="Roehrig J."/>
            <person name="Ruller R."/>
            <person name="Salamov A."/>
            <person name="Salih N.S."/>
            <person name="Samson R.A."/>
            <person name="Sandor E."/>
            <person name="Sanguinetti M."/>
            <person name="Schuetze T."/>
            <person name="Sepcic K."/>
            <person name="Shelest E."/>
            <person name="Sherlock G."/>
            <person name="Sophianopoulou V."/>
            <person name="Squina F.M."/>
            <person name="Sun H."/>
            <person name="Susca A."/>
            <person name="Todd R.B."/>
            <person name="Tsang A."/>
            <person name="Unkles S.E."/>
            <person name="van de Wiele N."/>
            <person name="van Rossen-Uffink D."/>
            <person name="Oliveira J.V."/>
            <person name="Vesth T.C."/>
            <person name="Visser J."/>
            <person name="Yu J.-H."/>
            <person name="Zhou M."/>
            <person name="Andersen M.R."/>
            <person name="Archer D.B."/>
            <person name="Baker S.E."/>
            <person name="Benoit I."/>
            <person name="Brakhage A.A."/>
            <person name="Braus G.H."/>
            <person name="Fischer R."/>
            <person name="Frisvad J.C."/>
            <person name="Goldman G.H."/>
            <person name="Houbraken J."/>
            <person name="Oakley B."/>
            <person name="Pocsi I."/>
            <person name="Scazzocchio C."/>
            <person name="Seiboth B."/>
            <person name="vanKuyk P.A."/>
            <person name="Wortman J."/>
            <person name="Dyer P.S."/>
            <person name="Grigoriev I.V."/>
        </authorList>
    </citation>
    <scope>NUCLEOTIDE SEQUENCE [LARGE SCALE GENOMIC DNA]</scope>
    <source>
        <strain evidence="7">ATCC 16872 / CBS 172.66 / WB 5094</strain>
    </source>
</reference>
<dbReference type="RefSeq" id="XP_020055914.1">
    <property type="nucleotide sequence ID" value="XM_020202593.1"/>
</dbReference>
<dbReference type="STRING" id="690307.A0A1L9WTM9"/>
<dbReference type="PANTHER" id="PTHR31465">
    <property type="entry name" value="PROTEIN RTA1-RELATED"/>
    <property type="match status" value="1"/>
</dbReference>
<feature type="transmembrane region" description="Helical" evidence="5">
    <location>
        <begin position="149"/>
        <end position="170"/>
    </location>
</feature>
<evidence type="ECO:0000313" key="7">
    <source>
        <dbReference type="Proteomes" id="UP000184546"/>
    </source>
</evidence>
<evidence type="ECO:0000256" key="3">
    <source>
        <dbReference type="ARBA" id="ARBA00022989"/>
    </source>
</evidence>
<dbReference type="GeneID" id="30976407"/>
<keyword evidence="7" id="KW-1185">Reference proteome</keyword>
<gene>
    <name evidence="6" type="ORF">ASPACDRAFT_52278</name>
</gene>
<feature type="transmembrane region" description="Helical" evidence="5">
    <location>
        <begin position="74"/>
        <end position="95"/>
    </location>
</feature>
<feature type="transmembrane region" description="Helical" evidence="5">
    <location>
        <begin position="42"/>
        <end position="62"/>
    </location>
</feature>
<dbReference type="Proteomes" id="UP000184546">
    <property type="component" value="Unassembled WGS sequence"/>
</dbReference>
<feature type="transmembrane region" description="Helical" evidence="5">
    <location>
        <begin position="190"/>
        <end position="210"/>
    </location>
</feature>
<keyword evidence="3 5" id="KW-1133">Transmembrane helix</keyword>
<dbReference type="PANTHER" id="PTHR31465:SF33">
    <property type="entry name" value="DOMAIN PROTEIN, PUTATIVE (AFU_ORTHOLOGUE AFUA_5G01310)-RELATED"/>
    <property type="match status" value="1"/>
</dbReference>
<evidence type="ECO:0000256" key="5">
    <source>
        <dbReference type="SAM" id="Phobius"/>
    </source>
</evidence>
<dbReference type="OrthoDB" id="3358017at2759"/>
<keyword evidence="4 5" id="KW-0472">Membrane</keyword>
<dbReference type="OMA" id="VFVWSDV"/>
<comment type="subcellular location">
    <subcellularLocation>
        <location evidence="1">Membrane</location>
        <topology evidence="1">Multi-pass membrane protein</topology>
    </subcellularLocation>
</comment>
<evidence type="ECO:0000256" key="1">
    <source>
        <dbReference type="ARBA" id="ARBA00004141"/>
    </source>
</evidence>
<evidence type="ECO:0000313" key="6">
    <source>
        <dbReference type="EMBL" id="OJJ99574.1"/>
    </source>
</evidence>
<protein>
    <recommendedName>
        <fullName evidence="8">RTA1 like protein</fullName>
    </recommendedName>
</protein>
<evidence type="ECO:0000256" key="2">
    <source>
        <dbReference type="ARBA" id="ARBA00022692"/>
    </source>
</evidence>
<evidence type="ECO:0008006" key="8">
    <source>
        <dbReference type="Google" id="ProtNLM"/>
    </source>
</evidence>
<dbReference type="AlphaFoldDB" id="A0A1L9WTM9"/>
<accession>A0A1L9WTM9</accession>
<organism evidence="6 7">
    <name type="scientific">Aspergillus aculeatus (strain ATCC 16872 / CBS 172.66 / WB 5094)</name>
    <dbReference type="NCBI Taxonomy" id="690307"/>
    <lineage>
        <taxon>Eukaryota</taxon>
        <taxon>Fungi</taxon>
        <taxon>Dikarya</taxon>
        <taxon>Ascomycota</taxon>
        <taxon>Pezizomycotina</taxon>
        <taxon>Eurotiomycetes</taxon>
        <taxon>Eurotiomycetidae</taxon>
        <taxon>Eurotiales</taxon>
        <taxon>Aspergillaceae</taxon>
        <taxon>Aspergillus</taxon>
        <taxon>Aspergillus subgen. Circumdati</taxon>
    </lineage>
</organism>
<feature type="transmembrane region" description="Helical" evidence="5">
    <location>
        <begin position="12"/>
        <end position="30"/>
    </location>
</feature>
<proteinExistence type="predicted"/>
<dbReference type="InterPro" id="IPR007568">
    <property type="entry name" value="RTA1"/>
</dbReference>
<name>A0A1L9WTM9_ASPA1</name>
<dbReference type="EMBL" id="KV878977">
    <property type="protein sequence ID" value="OJJ99574.1"/>
    <property type="molecule type" value="Genomic_DNA"/>
</dbReference>
<keyword evidence="2 5" id="KW-0812">Transmembrane</keyword>